<evidence type="ECO:0000256" key="9">
    <source>
        <dbReference type="ARBA" id="ARBA00048743"/>
    </source>
</evidence>
<dbReference type="Proteomes" id="UP000823918">
    <property type="component" value="Unassembled WGS sequence"/>
</dbReference>
<evidence type="ECO:0000256" key="8">
    <source>
        <dbReference type="ARBA" id="ARBA00022840"/>
    </source>
</evidence>
<dbReference type="FunFam" id="3.40.50.300:FF:002288">
    <property type="entry name" value="Probable thymidylate kinase"/>
    <property type="match status" value="1"/>
</dbReference>
<evidence type="ECO:0000259" key="11">
    <source>
        <dbReference type="Pfam" id="PF02223"/>
    </source>
</evidence>
<keyword evidence="7 10" id="KW-0418">Kinase</keyword>
<dbReference type="InterPro" id="IPR039430">
    <property type="entry name" value="Thymidylate_kin-like_dom"/>
</dbReference>
<dbReference type="AlphaFoldDB" id="A0A9D2Q485"/>
<evidence type="ECO:0000256" key="10">
    <source>
        <dbReference type="HAMAP-Rule" id="MF_00165"/>
    </source>
</evidence>
<sequence length="220" mass="25339">MKGKLIVLEGLDGSGKATQANLLYEFLREKKISVRKITFPNYESDSSALVKMYLAGEFGDSAQDVNAYTASLFYSVDRYAGYRKDWGEFYEAGGILVADRYTTSNAVHQCAKLPRGEWASYLQWLFDLEYQKMGIPRPDLVIYLDVDPQISQRLMEERYHGDEAKKDIHEKDAAYMRQSRRAANYCAQELGWHTVECCKGDNMYTRSEIFEKIKSLVEIL</sequence>
<comment type="caution">
    <text evidence="10">Lacks conserved residue(s) required for the propagation of feature annotation.</text>
</comment>
<keyword evidence="5 10" id="KW-0545">Nucleotide biosynthesis</keyword>
<dbReference type="CDD" id="cd01672">
    <property type="entry name" value="TMPK"/>
    <property type="match status" value="1"/>
</dbReference>
<feature type="domain" description="Thymidylate kinase-like" evidence="11">
    <location>
        <begin position="8"/>
        <end position="187"/>
    </location>
</feature>
<comment type="caution">
    <text evidence="12">The sequence shown here is derived from an EMBL/GenBank/DDBJ whole genome shotgun (WGS) entry which is preliminary data.</text>
</comment>
<keyword evidence="6 10" id="KW-0547">Nucleotide-binding</keyword>
<evidence type="ECO:0000313" key="13">
    <source>
        <dbReference type="Proteomes" id="UP000823918"/>
    </source>
</evidence>
<accession>A0A9D2Q485</accession>
<evidence type="ECO:0000256" key="5">
    <source>
        <dbReference type="ARBA" id="ARBA00022727"/>
    </source>
</evidence>
<evidence type="ECO:0000313" key="12">
    <source>
        <dbReference type="EMBL" id="HJC72091.1"/>
    </source>
</evidence>
<dbReference type="PANTHER" id="PTHR10344">
    <property type="entry name" value="THYMIDYLATE KINASE"/>
    <property type="match status" value="1"/>
</dbReference>
<evidence type="ECO:0000256" key="2">
    <source>
        <dbReference type="ARBA" id="ARBA00012980"/>
    </source>
</evidence>
<comment type="catalytic activity">
    <reaction evidence="9 10">
        <text>dTMP + ATP = dTDP + ADP</text>
        <dbReference type="Rhea" id="RHEA:13517"/>
        <dbReference type="ChEBI" id="CHEBI:30616"/>
        <dbReference type="ChEBI" id="CHEBI:58369"/>
        <dbReference type="ChEBI" id="CHEBI:63528"/>
        <dbReference type="ChEBI" id="CHEBI:456216"/>
        <dbReference type="EC" id="2.7.4.9"/>
    </reaction>
</comment>
<reference evidence="12" key="2">
    <citation type="submission" date="2021-04" db="EMBL/GenBank/DDBJ databases">
        <authorList>
            <person name="Gilroy R."/>
        </authorList>
    </citation>
    <scope>NUCLEOTIDE SEQUENCE</scope>
    <source>
        <strain evidence="12">5933</strain>
    </source>
</reference>
<dbReference type="PANTHER" id="PTHR10344:SF4">
    <property type="entry name" value="UMP-CMP KINASE 2, MITOCHONDRIAL"/>
    <property type="match status" value="1"/>
</dbReference>
<dbReference type="InterPro" id="IPR018094">
    <property type="entry name" value="Thymidylate_kinase"/>
</dbReference>
<evidence type="ECO:0000256" key="7">
    <source>
        <dbReference type="ARBA" id="ARBA00022777"/>
    </source>
</evidence>
<dbReference type="GO" id="GO:0005829">
    <property type="term" value="C:cytosol"/>
    <property type="evidence" value="ECO:0007669"/>
    <property type="project" value="TreeGrafter"/>
</dbReference>
<gene>
    <name evidence="10" type="primary">tmk</name>
    <name evidence="12" type="ORF">H9698_04765</name>
</gene>
<reference evidence="12" key="1">
    <citation type="journal article" date="2021" name="PeerJ">
        <title>Extensive microbial diversity within the chicken gut microbiome revealed by metagenomics and culture.</title>
        <authorList>
            <person name="Gilroy R."/>
            <person name="Ravi A."/>
            <person name="Getino M."/>
            <person name="Pursley I."/>
            <person name="Horton D.L."/>
            <person name="Alikhan N.F."/>
            <person name="Baker D."/>
            <person name="Gharbi K."/>
            <person name="Hall N."/>
            <person name="Watson M."/>
            <person name="Adriaenssens E.M."/>
            <person name="Foster-Nyarko E."/>
            <person name="Jarju S."/>
            <person name="Secka A."/>
            <person name="Antonio M."/>
            <person name="Oren A."/>
            <person name="Chaudhuri R.R."/>
            <person name="La Ragione R."/>
            <person name="Hildebrand F."/>
            <person name="Pallen M.J."/>
        </authorList>
    </citation>
    <scope>NUCLEOTIDE SEQUENCE</scope>
    <source>
        <strain evidence="12">5933</strain>
    </source>
</reference>
<evidence type="ECO:0000256" key="1">
    <source>
        <dbReference type="ARBA" id="ARBA00009776"/>
    </source>
</evidence>
<dbReference type="GO" id="GO:0006235">
    <property type="term" value="P:dTTP biosynthetic process"/>
    <property type="evidence" value="ECO:0007669"/>
    <property type="project" value="UniProtKB-UniRule"/>
</dbReference>
<dbReference type="EMBL" id="DWWA01000023">
    <property type="protein sequence ID" value="HJC72091.1"/>
    <property type="molecule type" value="Genomic_DNA"/>
</dbReference>
<evidence type="ECO:0000256" key="6">
    <source>
        <dbReference type="ARBA" id="ARBA00022741"/>
    </source>
</evidence>
<proteinExistence type="inferred from homology"/>
<comment type="similarity">
    <text evidence="1 10">Belongs to the thymidylate kinase family.</text>
</comment>
<evidence type="ECO:0000256" key="3">
    <source>
        <dbReference type="ARBA" id="ARBA00017144"/>
    </source>
</evidence>
<dbReference type="HAMAP" id="MF_00165">
    <property type="entry name" value="Thymidylate_kinase"/>
    <property type="match status" value="1"/>
</dbReference>
<protein>
    <recommendedName>
        <fullName evidence="3 10">Thymidylate kinase</fullName>
        <ecNumber evidence="2 10">2.7.4.9</ecNumber>
    </recommendedName>
    <alternativeName>
        <fullName evidence="10">dTMP kinase</fullName>
    </alternativeName>
</protein>
<dbReference type="GO" id="GO:0004798">
    <property type="term" value="F:dTMP kinase activity"/>
    <property type="evidence" value="ECO:0007669"/>
    <property type="project" value="UniProtKB-UniRule"/>
</dbReference>
<dbReference type="GO" id="GO:0006233">
    <property type="term" value="P:dTDP biosynthetic process"/>
    <property type="evidence" value="ECO:0007669"/>
    <property type="project" value="InterPro"/>
</dbReference>
<name>A0A9D2Q485_9FIRM</name>
<dbReference type="Gene3D" id="3.40.50.300">
    <property type="entry name" value="P-loop containing nucleotide triphosphate hydrolases"/>
    <property type="match status" value="1"/>
</dbReference>
<comment type="function">
    <text evidence="10">Phosphorylation of dTMP to form dTDP in both de novo and salvage pathways of dTTP synthesis.</text>
</comment>
<organism evidence="12 13">
    <name type="scientific">Candidatus Ruthenibacterium merdavium</name>
    <dbReference type="NCBI Taxonomy" id="2838752"/>
    <lineage>
        <taxon>Bacteria</taxon>
        <taxon>Bacillati</taxon>
        <taxon>Bacillota</taxon>
        <taxon>Clostridia</taxon>
        <taxon>Eubacteriales</taxon>
        <taxon>Oscillospiraceae</taxon>
        <taxon>Ruthenibacterium</taxon>
    </lineage>
</organism>
<dbReference type="GO" id="GO:0006227">
    <property type="term" value="P:dUDP biosynthetic process"/>
    <property type="evidence" value="ECO:0007669"/>
    <property type="project" value="TreeGrafter"/>
</dbReference>
<dbReference type="Pfam" id="PF02223">
    <property type="entry name" value="Thymidylate_kin"/>
    <property type="match status" value="1"/>
</dbReference>
<keyword evidence="8 10" id="KW-0067">ATP-binding</keyword>
<keyword evidence="4 10" id="KW-0808">Transferase</keyword>
<dbReference type="SUPFAM" id="SSF52540">
    <property type="entry name" value="P-loop containing nucleoside triphosphate hydrolases"/>
    <property type="match status" value="1"/>
</dbReference>
<dbReference type="EC" id="2.7.4.9" evidence="2 10"/>
<dbReference type="GO" id="GO:0005524">
    <property type="term" value="F:ATP binding"/>
    <property type="evidence" value="ECO:0007669"/>
    <property type="project" value="UniProtKB-UniRule"/>
</dbReference>
<dbReference type="InterPro" id="IPR027417">
    <property type="entry name" value="P-loop_NTPase"/>
</dbReference>
<evidence type="ECO:0000256" key="4">
    <source>
        <dbReference type="ARBA" id="ARBA00022679"/>
    </source>
</evidence>